<keyword evidence="1" id="KW-0862">Zinc</keyword>
<evidence type="ECO:0000256" key="1">
    <source>
        <dbReference type="PROSITE-ProRule" id="PRU00325"/>
    </source>
</evidence>
<feature type="domain" description="SWIM-type" evidence="2">
    <location>
        <begin position="1"/>
        <end position="37"/>
    </location>
</feature>
<gene>
    <name evidence="3" type="ORF">V1264_016686</name>
</gene>
<reference evidence="3 4" key="1">
    <citation type="submission" date="2024-02" db="EMBL/GenBank/DDBJ databases">
        <title>Chromosome-scale genome assembly of the rough periwinkle Littorina saxatilis.</title>
        <authorList>
            <person name="De Jode A."/>
            <person name="Faria R."/>
            <person name="Formenti G."/>
            <person name="Sims Y."/>
            <person name="Smith T.P."/>
            <person name="Tracey A."/>
            <person name="Wood J.M.D."/>
            <person name="Zagrodzka Z.B."/>
            <person name="Johannesson K."/>
            <person name="Butlin R.K."/>
            <person name="Leder E.H."/>
        </authorList>
    </citation>
    <scope>NUCLEOTIDE SEQUENCE [LARGE SCALE GENOMIC DNA]</scope>
    <source>
        <strain evidence="3">Snail1</strain>
        <tissue evidence="3">Muscle</tissue>
    </source>
</reference>
<protein>
    <recommendedName>
        <fullName evidence="2">SWIM-type domain-containing protein</fullName>
    </recommendedName>
</protein>
<evidence type="ECO:0000313" key="4">
    <source>
        <dbReference type="Proteomes" id="UP001374579"/>
    </source>
</evidence>
<sequence>MSVDSDKRSCVLSAYCTCKGGIDGCCRHVLATLYEVIDFRNDEHRESVTSGPCLWVRFQPAYRHRYIKQE</sequence>
<dbReference type="GO" id="GO:0008270">
    <property type="term" value="F:zinc ion binding"/>
    <property type="evidence" value="ECO:0007669"/>
    <property type="project" value="UniProtKB-KW"/>
</dbReference>
<evidence type="ECO:0000313" key="3">
    <source>
        <dbReference type="EMBL" id="KAK7105282.1"/>
    </source>
</evidence>
<name>A0AAN9BH03_9CAEN</name>
<evidence type="ECO:0000259" key="2">
    <source>
        <dbReference type="PROSITE" id="PS50966"/>
    </source>
</evidence>
<accession>A0AAN9BH03</accession>
<keyword evidence="4" id="KW-1185">Reference proteome</keyword>
<dbReference type="EMBL" id="JBAMIC010000007">
    <property type="protein sequence ID" value="KAK7105282.1"/>
    <property type="molecule type" value="Genomic_DNA"/>
</dbReference>
<dbReference type="Proteomes" id="UP001374579">
    <property type="component" value="Unassembled WGS sequence"/>
</dbReference>
<dbReference type="AlphaFoldDB" id="A0AAN9BH03"/>
<dbReference type="InterPro" id="IPR007527">
    <property type="entry name" value="Znf_SWIM"/>
</dbReference>
<dbReference type="PROSITE" id="PS50966">
    <property type="entry name" value="ZF_SWIM"/>
    <property type="match status" value="1"/>
</dbReference>
<keyword evidence="1" id="KW-0479">Metal-binding</keyword>
<keyword evidence="1" id="KW-0863">Zinc-finger</keyword>
<comment type="caution">
    <text evidence="3">The sequence shown here is derived from an EMBL/GenBank/DDBJ whole genome shotgun (WGS) entry which is preliminary data.</text>
</comment>
<organism evidence="3 4">
    <name type="scientific">Littorina saxatilis</name>
    <dbReference type="NCBI Taxonomy" id="31220"/>
    <lineage>
        <taxon>Eukaryota</taxon>
        <taxon>Metazoa</taxon>
        <taxon>Spiralia</taxon>
        <taxon>Lophotrochozoa</taxon>
        <taxon>Mollusca</taxon>
        <taxon>Gastropoda</taxon>
        <taxon>Caenogastropoda</taxon>
        <taxon>Littorinimorpha</taxon>
        <taxon>Littorinoidea</taxon>
        <taxon>Littorinidae</taxon>
        <taxon>Littorina</taxon>
    </lineage>
</organism>
<proteinExistence type="predicted"/>